<dbReference type="InterPro" id="IPR046346">
    <property type="entry name" value="Aminoacid_DH-like_N_sf"/>
</dbReference>
<comment type="caution">
    <text evidence="5">The sequence shown here is derived from an EMBL/GenBank/DDBJ whole genome shotgun (WGS) entry which is preliminary data.</text>
</comment>
<accession>A0A3S2VNU1</accession>
<keyword evidence="2" id="KW-0560">Oxidoreductase</keyword>
<gene>
    <name evidence="5" type="ORF">EOI86_11070</name>
</gene>
<sequence length="277" mass="29654">MISGRTQILAHLGVPTETFKAPMIYNPWFDAKGIDAVVVPMGCEAEDFPDFLRLVFRLRNIAGALVTMPHKVTTVGLLDEVSTTVKVCNSCNAVRRDAEGRLVGDMFDGEGFVRGVLRKGRTIAGASALVVGSGGVGSAIAASLAKEGAGRIGLFDVNPASSERLAESLLTHYSTLAVTVGSNDPQGWDIVVNATPLGMKDGDPMPMETDRIESSSFVGEVVMKREETAFLAAAKARGCVTQIGTDMLFEQIPAYLEFFGYPKTTPEELRALAMIEY</sequence>
<dbReference type="InterPro" id="IPR022893">
    <property type="entry name" value="Shikimate_DH_fam"/>
</dbReference>
<feature type="domain" description="Shikimate dehydrogenase substrate binding N-terminal" evidence="4">
    <location>
        <begin position="13"/>
        <end position="94"/>
    </location>
</feature>
<dbReference type="EMBL" id="SADE01000002">
    <property type="protein sequence ID" value="RVU35802.1"/>
    <property type="molecule type" value="Genomic_DNA"/>
</dbReference>
<dbReference type="PANTHER" id="PTHR21089">
    <property type="entry name" value="SHIKIMATE DEHYDROGENASE"/>
    <property type="match status" value="1"/>
</dbReference>
<dbReference type="Proteomes" id="UP000287447">
    <property type="component" value="Unassembled WGS sequence"/>
</dbReference>
<evidence type="ECO:0000313" key="5">
    <source>
        <dbReference type="EMBL" id="RVU35802.1"/>
    </source>
</evidence>
<dbReference type="SUPFAM" id="SSF53223">
    <property type="entry name" value="Aminoacid dehydrogenase-like, N-terminal domain"/>
    <property type="match status" value="1"/>
</dbReference>
<dbReference type="InterPro" id="IPR013708">
    <property type="entry name" value="Shikimate_DH-bd_N"/>
</dbReference>
<dbReference type="GO" id="GO:0009423">
    <property type="term" value="P:chorismate biosynthetic process"/>
    <property type="evidence" value="ECO:0007669"/>
    <property type="project" value="TreeGrafter"/>
</dbReference>
<dbReference type="GO" id="GO:0009073">
    <property type="term" value="P:aromatic amino acid family biosynthetic process"/>
    <property type="evidence" value="ECO:0007669"/>
    <property type="project" value="UniProtKB-KW"/>
</dbReference>
<dbReference type="CDD" id="cd01065">
    <property type="entry name" value="NAD_bind_Shikimate_DH"/>
    <property type="match status" value="1"/>
</dbReference>
<organism evidence="5 6">
    <name type="scientific">Hwanghaeella grinnelliae</name>
    <dbReference type="NCBI Taxonomy" id="2500179"/>
    <lineage>
        <taxon>Bacteria</taxon>
        <taxon>Pseudomonadati</taxon>
        <taxon>Pseudomonadota</taxon>
        <taxon>Alphaproteobacteria</taxon>
        <taxon>Rhodospirillales</taxon>
        <taxon>Rhodospirillaceae</taxon>
        <taxon>Hwanghaeella</taxon>
    </lineage>
</organism>
<evidence type="ECO:0000256" key="2">
    <source>
        <dbReference type="ARBA" id="ARBA00023002"/>
    </source>
</evidence>
<dbReference type="Gene3D" id="3.40.50.10860">
    <property type="entry name" value="Leucine Dehydrogenase, chain A, domain 1"/>
    <property type="match status" value="1"/>
</dbReference>
<protein>
    <submittedName>
        <fullName evidence="5">Shikimate dehydrogenase</fullName>
    </submittedName>
</protein>
<dbReference type="Gene3D" id="3.40.50.720">
    <property type="entry name" value="NAD(P)-binding Rossmann-like Domain"/>
    <property type="match status" value="1"/>
</dbReference>
<evidence type="ECO:0000256" key="3">
    <source>
        <dbReference type="ARBA" id="ARBA00023141"/>
    </source>
</evidence>
<evidence type="ECO:0000313" key="6">
    <source>
        <dbReference type="Proteomes" id="UP000287447"/>
    </source>
</evidence>
<evidence type="ECO:0000256" key="1">
    <source>
        <dbReference type="ARBA" id="ARBA00004871"/>
    </source>
</evidence>
<dbReference type="GO" id="GO:0050661">
    <property type="term" value="F:NADP binding"/>
    <property type="evidence" value="ECO:0007669"/>
    <property type="project" value="TreeGrafter"/>
</dbReference>
<dbReference type="SUPFAM" id="SSF51735">
    <property type="entry name" value="NAD(P)-binding Rossmann-fold domains"/>
    <property type="match status" value="1"/>
</dbReference>
<reference evidence="6" key="1">
    <citation type="submission" date="2019-01" db="EMBL/GenBank/DDBJ databases">
        <title>Gri0909 isolated from a small marine red alga.</title>
        <authorList>
            <person name="Kim J."/>
            <person name="Jeong S.E."/>
            <person name="Jeon C.O."/>
        </authorList>
    </citation>
    <scope>NUCLEOTIDE SEQUENCE [LARGE SCALE GENOMIC DNA]</scope>
    <source>
        <strain evidence="6">Gri0909</strain>
    </source>
</reference>
<dbReference type="AlphaFoldDB" id="A0A3S2VNU1"/>
<keyword evidence="3" id="KW-0057">Aromatic amino acid biosynthesis</keyword>
<proteinExistence type="predicted"/>
<dbReference type="GO" id="GO:0019632">
    <property type="term" value="P:shikimate metabolic process"/>
    <property type="evidence" value="ECO:0007669"/>
    <property type="project" value="TreeGrafter"/>
</dbReference>
<name>A0A3S2VNU1_9PROT</name>
<evidence type="ECO:0000259" key="4">
    <source>
        <dbReference type="Pfam" id="PF08501"/>
    </source>
</evidence>
<dbReference type="RefSeq" id="WP_127765279.1">
    <property type="nucleotide sequence ID" value="NZ_SADE01000002.1"/>
</dbReference>
<dbReference type="OrthoDB" id="7873617at2"/>
<dbReference type="GO" id="GO:0005829">
    <property type="term" value="C:cytosol"/>
    <property type="evidence" value="ECO:0007669"/>
    <property type="project" value="TreeGrafter"/>
</dbReference>
<dbReference type="PANTHER" id="PTHR21089:SF1">
    <property type="entry name" value="BIFUNCTIONAL 3-DEHYDROQUINATE DEHYDRATASE_SHIKIMATE DEHYDROGENASE, CHLOROPLASTIC"/>
    <property type="match status" value="1"/>
</dbReference>
<keyword evidence="6" id="KW-1185">Reference proteome</keyword>
<comment type="pathway">
    <text evidence="1">Metabolic intermediate biosynthesis; chorismate biosynthesis; chorismate from D-erythrose 4-phosphate and phosphoenolpyruvate: step 4/7.</text>
</comment>
<dbReference type="InterPro" id="IPR036291">
    <property type="entry name" value="NAD(P)-bd_dom_sf"/>
</dbReference>
<dbReference type="GO" id="GO:0004764">
    <property type="term" value="F:shikimate 3-dehydrogenase (NADP+) activity"/>
    <property type="evidence" value="ECO:0007669"/>
    <property type="project" value="InterPro"/>
</dbReference>
<dbReference type="Pfam" id="PF08501">
    <property type="entry name" value="Shikimate_dh_N"/>
    <property type="match status" value="1"/>
</dbReference>
<keyword evidence="3" id="KW-0028">Amino-acid biosynthesis</keyword>